<dbReference type="Proteomes" id="UP000000702">
    <property type="component" value="Unassembled WGS sequence"/>
</dbReference>
<dbReference type="GO" id="GO:0098552">
    <property type="term" value="C:side of membrane"/>
    <property type="evidence" value="ECO:0007669"/>
    <property type="project" value="UniProtKB-KW"/>
</dbReference>
<evidence type="ECO:0000259" key="11">
    <source>
        <dbReference type="Pfam" id="PF13206"/>
    </source>
</evidence>
<feature type="region of interest" description="Disordered" evidence="9">
    <location>
        <begin position="263"/>
        <end position="313"/>
    </location>
</feature>
<evidence type="ECO:0000256" key="1">
    <source>
        <dbReference type="ARBA" id="ARBA00002523"/>
    </source>
</evidence>
<evidence type="ECO:0000256" key="7">
    <source>
        <dbReference type="ARBA" id="ARBA00023180"/>
    </source>
</evidence>
<comment type="subcellular location">
    <subcellularLocation>
        <location evidence="2">Cell membrane</location>
        <topology evidence="2">Lipid-anchor</topology>
        <topology evidence="2">GPI-anchor</topology>
    </subcellularLocation>
</comment>
<evidence type="ECO:0000256" key="4">
    <source>
        <dbReference type="ARBA" id="ARBA00022622"/>
    </source>
</evidence>
<evidence type="ECO:0000313" key="12">
    <source>
        <dbReference type="EMBL" id="CCD12205.1"/>
    </source>
</evidence>
<evidence type="ECO:0000256" key="2">
    <source>
        <dbReference type="ARBA" id="ARBA00004609"/>
    </source>
</evidence>
<feature type="chain" id="PRO_5003388681" evidence="10">
    <location>
        <begin position="19"/>
        <end position="349"/>
    </location>
</feature>
<feature type="signal peptide" evidence="10">
    <location>
        <begin position="1"/>
        <end position="18"/>
    </location>
</feature>
<dbReference type="Pfam" id="PF13206">
    <property type="entry name" value="VSG_B"/>
    <property type="match status" value="1"/>
</dbReference>
<accession>F9W4V8</accession>
<sequence length="349" mass="38940">MMMKFWTVLYLCVVGVIADTNVKNYNLEEYNALCNLLKIAVYKWSDLKSKGSGDPLKKALGRTLFGERDGDEVQSLKAPFPKDYEKVIGNHGTRYFWCGQRRKENELSGVNLPRSSGHSAPHDLVCLCTVGKDGWPVNDGEGKLCGQSKEIFKGGTKGWGTGAPGEVKEQIAETWNKVVTPCLQKSEVGESLRGALKIFKDRINKTISNEGKSGYLLGKGDPKNYPCSGNGQVCVMYYDSTDATEHPPWWVDLEEAINKDEAEQELKKREDEKRKKEEAKNQHHTHKKENSLPQHAPRTAALQSPPQDIQEAEQTNHDNISAPLETLEEASGTHITPPCSWFLGVLLLI</sequence>
<name>F9W4V8_TRYCI</name>
<dbReference type="InterPro" id="IPR025932">
    <property type="entry name" value="Trypano_VSG_B_N_dom"/>
</dbReference>
<organism evidence="12 13">
    <name type="scientific">Trypanosoma congolense (strain IL3000)</name>
    <dbReference type="NCBI Taxonomy" id="1068625"/>
    <lineage>
        <taxon>Eukaryota</taxon>
        <taxon>Discoba</taxon>
        <taxon>Euglenozoa</taxon>
        <taxon>Kinetoplastea</taxon>
        <taxon>Metakinetoplastina</taxon>
        <taxon>Trypanosomatida</taxon>
        <taxon>Trypanosomatidae</taxon>
        <taxon>Trypanosoma</taxon>
        <taxon>Nannomonas</taxon>
    </lineage>
</organism>
<evidence type="ECO:0000256" key="6">
    <source>
        <dbReference type="ARBA" id="ARBA00023136"/>
    </source>
</evidence>
<evidence type="ECO:0000256" key="3">
    <source>
        <dbReference type="ARBA" id="ARBA00022475"/>
    </source>
</evidence>
<protein>
    <submittedName>
        <fullName evidence="12">Variant surface glycoprotein</fullName>
    </submittedName>
</protein>
<evidence type="ECO:0000256" key="5">
    <source>
        <dbReference type="ARBA" id="ARBA00022729"/>
    </source>
</evidence>
<keyword evidence="13" id="KW-1185">Reference proteome</keyword>
<dbReference type="VEuPathDB" id="TriTrypDB:TcIL3000_0_31090"/>
<feature type="domain" description="Trypanosome variant surface glycoprotein B-type N-terminal" evidence="11">
    <location>
        <begin position="53"/>
        <end position="275"/>
    </location>
</feature>
<proteinExistence type="predicted"/>
<gene>
    <name evidence="12" type="ORF">TCIL3000_0_31090</name>
</gene>
<feature type="compositionally biased region" description="Basic and acidic residues" evidence="9">
    <location>
        <begin position="263"/>
        <end position="281"/>
    </location>
</feature>
<keyword evidence="5 10" id="KW-0732">Signal</keyword>
<dbReference type="AlphaFoldDB" id="F9W4V8"/>
<keyword evidence="4" id="KW-0336">GPI-anchor</keyword>
<comment type="caution">
    <text evidence="12">The sequence shown here is derived from an EMBL/GenBank/DDBJ whole genome shotgun (WGS) entry which is preliminary data.</text>
</comment>
<keyword evidence="8" id="KW-0449">Lipoprotein</keyword>
<dbReference type="GO" id="GO:0005886">
    <property type="term" value="C:plasma membrane"/>
    <property type="evidence" value="ECO:0007669"/>
    <property type="project" value="UniProtKB-SubCell"/>
</dbReference>
<keyword evidence="3" id="KW-1003">Cell membrane</keyword>
<comment type="function">
    <text evidence="1">VSG forms a coat on the surface of the parasite. The trypanosome evades the immune response of the host by expressing a series of antigenically distinct VSGs from an estimated 1000 VSG genes.</text>
</comment>
<dbReference type="EMBL" id="CAEQ01000618">
    <property type="protein sequence ID" value="CCD12205.1"/>
    <property type="molecule type" value="Genomic_DNA"/>
</dbReference>
<reference evidence="13" key="1">
    <citation type="submission" date="2011-07" db="EMBL/GenBank/DDBJ databases">
        <title>Divergent evolution of antigenic variation in African trypanosomes.</title>
        <authorList>
            <person name="Jackson A.P."/>
            <person name="Berry A."/>
            <person name="Allison H.C."/>
            <person name="Burton P."/>
            <person name="Anderson J."/>
            <person name="Aslett M."/>
            <person name="Brown R."/>
            <person name="Corton N."/>
            <person name="Harris D."/>
            <person name="Hauser H."/>
            <person name="Gamble J."/>
            <person name="Gilderthorp R."/>
            <person name="McQuillan J."/>
            <person name="Quail M.A."/>
            <person name="Sanders M."/>
            <person name="Van Tonder A."/>
            <person name="Ginger M.L."/>
            <person name="Donelson J.E."/>
            <person name="Field M.C."/>
            <person name="Barry J.D."/>
            <person name="Berriman M."/>
            <person name="Hertz-Fowler C."/>
        </authorList>
    </citation>
    <scope>NUCLEOTIDE SEQUENCE [LARGE SCALE GENOMIC DNA]</scope>
    <source>
        <strain evidence="13">IL3000</strain>
    </source>
</reference>
<evidence type="ECO:0000256" key="10">
    <source>
        <dbReference type="SAM" id="SignalP"/>
    </source>
</evidence>
<evidence type="ECO:0000313" key="13">
    <source>
        <dbReference type="Proteomes" id="UP000000702"/>
    </source>
</evidence>
<keyword evidence="6" id="KW-0472">Membrane</keyword>
<reference evidence="12 13" key="2">
    <citation type="journal article" date="2012" name="Proc. Natl. Acad. Sci. U.S.A.">
        <title>Antigenic diversity is generated by distinct evolutionary mechanisms in African trypanosome species.</title>
        <authorList>
            <person name="Jackson A.P."/>
            <person name="Berry A."/>
            <person name="Aslett M."/>
            <person name="Allison H.C."/>
            <person name="Burton P."/>
            <person name="Vavrova-Anderson J."/>
            <person name="Brown R."/>
            <person name="Browne H."/>
            <person name="Corton N."/>
            <person name="Hauser H."/>
            <person name="Gamble J."/>
            <person name="Gilderthorp R."/>
            <person name="Marcello L."/>
            <person name="McQuillan J."/>
            <person name="Otto T.D."/>
            <person name="Quail M.A."/>
            <person name="Sanders M.J."/>
            <person name="van Tonder A."/>
            <person name="Ginger M.L."/>
            <person name="Field M.C."/>
            <person name="Barry J.D."/>
            <person name="Hertz-Fowler C."/>
            <person name="Berriman M."/>
        </authorList>
    </citation>
    <scope>NUCLEOTIDE SEQUENCE [LARGE SCALE GENOMIC DNA]</scope>
    <source>
        <strain evidence="12 13">IL3000</strain>
    </source>
</reference>
<evidence type="ECO:0000256" key="9">
    <source>
        <dbReference type="SAM" id="MobiDB-lite"/>
    </source>
</evidence>
<evidence type="ECO:0000256" key="8">
    <source>
        <dbReference type="ARBA" id="ARBA00023288"/>
    </source>
</evidence>
<keyword evidence="7" id="KW-0325">Glycoprotein</keyword>